<dbReference type="PANTHER" id="PTHR43302:SF5">
    <property type="entry name" value="TRANSPORTER ARSB-RELATED"/>
    <property type="match status" value="1"/>
</dbReference>
<keyword evidence="6 8" id="KW-1133">Transmembrane helix</keyword>
<feature type="domain" description="Citrate transporter-like" evidence="9">
    <location>
        <begin position="24"/>
        <end position="345"/>
    </location>
</feature>
<protein>
    <submittedName>
        <fullName evidence="10">SLC13 family permease</fullName>
    </submittedName>
</protein>
<dbReference type="InterPro" id="IPR004680">
    <property type="entry name" value="Cit_transptr-like_dom"/>
</dbReference>
<gene>
    <name evidence="10" type="ORF">NF685_08110</name>
</gene>
<accession>A0ABT1CJ23</accession>
<dbReference type="InterPro" id="IPR000802">
    <property type="entry name" value="Arsenical_pump_ArsB"/>
</dbReference>
<dbReference type="Pfam" id="PF03600">
    <property type="entry name" value="CitMHS"/>
    <property type="match status" value="1"/>
</dbReference>
<dbReference type="PRINTS" id="PR00758">
    <property type="entry name" value="ARSENICPUMP"/>
</dbReference>
<dbReference type="PANTHER" id="PTHR43302">
    <property type="entry name" value="TRANSPORTER ARSB-RELATED"/>
    <property type="match status" value="1"/>
</dbReference>
<keyword evidence="4" id="KW-1003">Cell membrane</keyword>
<keyword evidence="11" id="KW-1185">Reference proteome</keyword>
<feature type="transmembrane region" description="Helical" evidence="8">
    <location>
        <begin position="391"/>
        <end position="411"/>
    </location>
</feature>
<proteinExistence type="inferred from homology"/>
<keyword evidence="5 8" id="KW-0812">Transmembrane</keyword>
<evidence type="ECO:0000256" key="2">
    <source>
        <dbReference type="ARBA" id="ARBA00009843"/>
    </source>
</evidence>
<dbReference type="EMBL" id="JAMXQU010000004">
    <property type="protein sequence ID" value="MCO6159989.1"/>
    <property type="molecule type" value="Genomic_DNA"/>
</dbReference>
<feature type="transmembrane region" description="Helical" evidence="8">
    <location>
        <begin position="360"/>
        <end position="379"/>
    </location>
</feature>
<comment type="caution">
    <text evidence="10">The sequence shown here is derived from an EMBL/GenBank/DDBJ whole genome shotgun (WGS) entry which is preliminary data.</text>
</comment>
<keyword evidence="7 8" id="KW-0472">Membrane</keyword>
<feature type="transmembrane region" description="Helical" evidence="8">
    <location>
        <begin position="272"/>
        <end position="290"/>
    </location>
</feature>
<feature type="transmembrane region" description="Helical" evidence="8">
    <location>
        <begin position="27"/>
        <end position="46"/>
    </location>
</feature>
<evidence type="ECO:0000256" key="8">
    <source>
        <dbReference type="SAM" id="Phobius"/>
    </source>
</evidence>
<evidence type="ECO:0000313" key="10">
    <source>
        <dbReference type="EMBL" id="MCO6159989.1"/>
    </source>
</evidence>
<feature type="transmembrane region" description="Helical" evidence="8">
    <location>
        <begin position="133"/>
        <end position="155"/>
    </location>
</feature>
<comment type="subcellular location">
    <subcellularLocation>
        <location evidence="1">Cell membrane</location>
        <topology evidence="1">Multi-pass membrane protein</topology>
    </subcellularLocation>
</comment>
<sequence length="412" mass="43551">MDQLILWCACIFAIAGLLFRPFALPEALWTCMAALVLPLAGLIGWMDAWHAIGSGKEVYLFLLGMMILSEIARQEKLFDFLSAAALKRASGSGRMLFLIIFGVAIVTTAFLSNDATIILLTPPVLALAEKAEIDPFPSLLACAFVANAASFLLPISNPANLVLYGGAPPSLLPWLGRFLLPSCMAIGVSFVILYAMVRRDIDVAFPDTAPLPDLDRIARFTALSLFGIGVALTLVSFLHGSLGWATALCGMGLGCVVTALRRRSPMSGLREISWSVFPLVASLFILVFAVEKSGLITILTGAIRVCGEGLGGIMAAGFGLAVLSNVINNLPSGLLAAQMAPAFAGHGTGLQDALLIGVDLGPNFTLSGSLATVLWLIILRRNGLDMSYWRFMRFGVALTLPALAAALAVLAL</sequence>
<keyword evidence="3" id="KW-0813">Transport</keyword>
<feature type="transmembrane region" description="Helical" evidence="8">
    <location>
        <begin position="241"/>
        <end position="260"/>
    </location>
</feature>
<feature type="transmembrane region" description="Helical" evidence="8">
    <location>
        <begin position="95"/>
        <end position="121"/>
    </location>
</feature>
<comment type="similarity">
    <text evidence="2">Belongs to the CitM (TC 2.A.11) transporter family.</text>
</comment>
<evidence type="ECO:0000313" key="11">
    <source>
        <dbReference type="Proteomes" id="UP001523401"/>
    </source>
</evidence>
<feature type="transmembrane region" description="Helical" evidence="8">
    <location>
        <begin position="175"/>
        <end position="197"/>
    </location>
</feature>
<evidence type="ECO:0000256" key="1">
    <source>
        <dbReference type="ARBA" id="ARBA00004651"/>
    </source>
</evidence>
<evidence type="ECO:0000256" key="3">
    <source>
        <dbReference type="ARBA" id="ARBA00022448"/>
    </source>
</evidence>
<feature type="transmembrane region" description="Helical" evidence="8">
    <location>
        <begin position="217"/>
        <end position="235"/>
    </location>
</feature>
<evidence type="ECO:0000259" key="9">
    <source>
        <dbReference type="Pfam" id="PF03600"/>
    </source>
</evidence>
<evidence type="ECO:0000256" key="5">
    <source>
        <dbReference type="ARBA" id="ARBA00022692"/>
    </source>
</evidence>
<reference evidence="10 11" key="1">
    <citation type="submission" date="2022-06" db="EMBL/GenBank/DDBJ databases">
        <title>Whole-genome of Asaia lannensis strain LMG 27011T.</title>
        <authorList>
            <person name="Sombolestani A."/>
        </authorList>
    </citation>
    <scope>NUCLEOTIDE SEQUENCE [LARGE SCALE GENOMIC DNA]</scope>
    <source>
        <strain evidence="10 11">NBRC 102526</strain>
    </source>
</reference>
<evidence type="ECO:0000256" key="4">
    <source>
        <dbReference type="ARBA" id="ARBA00022475"/>
    </source>
</evidence>
<dbReference type="Proteomes" id="UP001523401">
    <property type="component" value="Unassembled WGS sequence"/>
</dbReference>
<dbReference type="RefSeq" id="WP_252849237.1">
    <property type="nucleotide sequence ID" value="NZ_BAPW01000010.1"/>
</dbReference>
<organism evidence="10 11">
    <name type="scientific">Asaia lannensis NBRC 102526</name>
    <dbReference type="NCBI Taxonomy" id="1307926"/>
    <lineage>
        <taxon>Bacteria</taxon>
        <taxon>Pseudomonadati</taxon>
        <taxon>Pseudomonadota</taxon>
        <taxon>Alphaproteobacteria</taxon>
        <taxon>Acetobacterales</taxon>
        <taxon>Acetobacteraceae</taxon>
        <taxon>Asaia</taxon>
    </lineage>
</organism>
<evidence type="ECO:0000256" key="7">
    <source>
        <dbReference type="ARBA" id="ARBA00023136"/>
    </source>
</evidence>
<name>A0ABT1CJ23_9PROT</name>
<evidence type="ECO:0000256" key="6">
    <source>
        <dbReference type="ARBA" id="ARBA00022989"/>
    </source>
</evidence>